<evidence type="ECO:0000313" key="2">
    <source>
        <dbReference type="Proteomes" id="UP000717534"/>
    </source>
</evidence>
<accession>A0ABS3AYG1</accession>
<organism evidence="1 2">
    <name type="scientific">Desulfotalea psychrophila</name>
    <dbReference type="NCBI Taxonomy" id="84980"/>
    <lineage>
        <taxon>Bacteria</taxon>
        <taxon>Pseudomonadati</taxon>
        <taxon>Thermodesulfobacteriota</taxon>
        <taxon>Desulfobulbia</taxon>
        <taxon>Desulfobulbales</taxon>
        <taxon>Desulfocapsaceae</taxon>
        <taxon>Desulfotalea</taxon>
    </lineage>
</organism>
<gene>
    <name evidence="1" type="ORF">JYU06_05275</name>
</gene>
<reference evidence="1 2" key="1">
    <citation type="submission" date="2021-02" db="EMBL/GenBank/DDBJ databases">
        <title>Activity-based single-cell genomes from oceanic crustal fluid captures similar information to metagenomic and metatranscriptomic surveys with orders of magnitude less sampling.</title>
        <authorList>
            <person name="D'Angelo T.S."/>
            <person name="Orcutt B.N."/>
        </authorList>
    </citation>
    <scope>NUCLEOTIDE SEQUENCE [LARGE SCALE GENOMIC DNA]</scope>
    <source>
        <strain evidence="1">AH-315-G02</strain>
    </source>
</reference>
<dbReference type="EMBL" id="JAFITO010000080">
    <property type="protein sequence ID" value="MBN4068912.1"/>
    <property type="molecule type" value="Genomic_DNA"/>
</dbReference>
<name>A0ABS3AYG1_9BACT</name>
<dbReference type="InterPro" id="IPR011990">
    <property type="entry name" value="TPR-like_helical_dom_sf"/>
</dbReference>
<feature type="non-terminal residue" evidence="1">
    <location>
        <position position="1"/>
    </location>
</feature>
<protein>
    <submittedName>
        <fullName evidence="1">Tetratricopeptide repeat protein</fullName>
    </submittedName>
</protein>
<evidence type="ECO:0000313" key="1">
    <source>
        <dbReference type="EMBL" id="MBN4068912.1"/>
    </source>
</evidence>
<dbReference type="Proteomes" id="UP000717534">
    <property type="component" value="Unassembled WGS sequence"/>
</dbReference>
<keyword evidence="2" id="KW-1185">Reference proteome</keyword>
<dbReference type="Gene3D" id="1.25.40.10">
    <property type="entry name" value="Tetratricopeptide repeat domain"/>
    <property type="match status" value="1"/>
</dbReference>
<dbReference type="SUPFAM" id="SSF48452">
    <property type="entry name" value="TPR-like"/>
    <property type="match status" value="1"/>
</dbReference>
<comment type="caution">
    <text evidence="1">The sequence shown here is derived from an EMBL/GenBank/DDBJ whole genome shotgun (WGS) entry which is preliminary data.</text>
</comment>
<proteinExistence type="predicted"/>
<sequence length="390" mass="45226">GHIKEKERLGLISYRQYLAELHFKSPDEMVDYFARLEHTYPGTEAGFRGALKKTDLQYLLLENWDETAIRFYNALAEKSITRAGREEASFKEALVYRLMGKNIQSIELIMDFLRNFRNGELYHSAQALLIELFPLVITEYVASEQYMEALILAKKNRKLFLKNWVDIALLAKIAGAYNSLGIYQEASKLYLYLIALSSEDRKEQYYVPLMSAAYDHGAYDVVEDYSDQYSFRYPDGAFKTEILILRIKSMLAEERYQDAVKILPETIPATEEFSLLASTLYFHENNFAQVVEILDRQVEITDGKLARSTFMLAESLYQLNRFNKSKSIFSKIPRESTHHDQAQFRLAELLKKDGQSEASLTIYKDLVETGKNPLWVRLAKKELELNDVLQ</sequence>